<sequence length="73" mass="8216">MRRDEQVATTRDLLIRFRTLIVGRYCAARRPAGRAQTTVHDLYPATRYGSASVLPGRPGIAQNIIIMTIMIIM</sequence>
<accession>A0A917VMN9</accession>
<proteinExistence type="predicted"/>
<evidence type="ECO:0000313" key="2">
    <source>
        <dbReference type="Proteomes" id="UP000638263"/>
    </source>
</evidence>
<dbReference type="EMBL" id="BMMH01000002">
    <property type="protein sequence ID" value="GGK99559.1"/>
    <property type="molecule type" value="Genomic_DNA"/>
</dbReference>
<evidence type="ECO:0000313" key="1">
    <source>
        <dbReference type="EMBL" id="GGK99559.1"/>
    </source>
</evidence>
<gene>
    <name evidence="1" type="ORF">GCM10011588_12800</name>
</gene>
<protein>
    <submittedName>
        <fullName evidence="1">Uncharacterized protein</fullName>
    </submittedName>
</protein>
<name>A0A917VMN9_9NOCA</name>
<reference evidence="1" key="1">
    <citation type="journal article" date="2014" name="Int. J. Syst. Evol. Microbiol.">
        <title>Complete genome sequence of Corynebacterium casei LMG S-19264T (=DSM 44701T), isolated from a smear-ripened cheese.</title>
        <authorList>
            <consortium name="US DOE Joint Genome Institute (JGI-PGF)"/>
            <person name="Walter F."/>
            <person name="Albersmeier A."/>
            <person name="Kalinowski J."/>
            <person name="Ruckert C."/>
        </authorList>
    </citation>
    <scope>NUCLEOTIDE SEQUENCE</scope>
    <source>
        <strain evidence="1">CGMCC 4.3508</strain>
    </source>
</reference>
<organism evidence="1 2">
    <name type="scientific">Nocardia jinanensis</name>
    <dbReference type="NCBI Taxonomy" id="382504"/>
    <lineage>
        <taxon>Bacteria</taxon>
        <taxon>Bacillati</taxon>
        <taxon>Actinomycetota</taxon>
        <taxon>Actinomycetes</taxon>
        <taxon>Mycobacteriales</taxon>
        <taxon>Nocardiaceae</taxon>
        <taxon>Nocardia</taxon>
    </lineage>
</organism>
<dbReference type="AlphaFoldDB" id="A0A917VMN9"/>
<dbReference type="Proteomes" id="UP000638263">
    <property type="component" value="Unassembled WGS sequence"/>
</dbReference>
<reference evidence="1" key="2">
    <citation type="submission" date="2020-09" db="EMBL/GenBank/DDBJ databases">
        <authorList>
            <person name="Sun Q."/>
            <person name="Zhou Y."/>
        </authorList>
    </citation>
    <scope>NUCLEOTIDE SEQUENCE</scope>
    <source>
        <strain evidence="1">CGMCC 4.3508</strain>
    </source>
</reference>
<keyword evidence="2" id="KW-1185">Reference proteome</keyword>
<comment type="caution">
    <text evidence="1">The sequence shown here is derived from an EMBL/GenBank/DDBJ whole genome shotgun (WGS) entry which is preliminary data.</text>
</comment>